<evidence type="ECO:0000256" key="3">
    <source>
        <dbReference type="ARBA" id="ARBA00022741"/>
    </source>
</evidence>
<evidence type="ECO:0000256" key="1">
    <source>
        <dbReference type="ARBA" id="ARBA00013902"/>
    </source>
</evidence>
<dbReference type="Pfam" id="PF22042">
    <property type="entry name" value="EF-G_D2"/>
    <property type="match status" value="1"/>
</dbReference>
<dbReference type="CDD" id="cd01434">
    <property type="entry name" value="EFG_mtEFG1_IV"/>
    <property type="match status" value="1"/>
</dbReference>
<keyword evidence="7" id="KW-0648">Protein biosynthesis</keyword>
<dbReference type="GO" id="GO:0005525">
    <property type="term" value="F:GTP binding"/>
    <property type="evidence" value="ECO:0007669"/>
    <property type="project" value="UniProtKB-KW"/>
</dbReference>
<dbReference type="InterPro" id="IPR027417">
    <property type="entry name" value="P-loop_NTPase"/>
</dbReference>
<dbReference type="InterPro" id="IPR000795">
    <property type="entry name" value="T_Tr_GTP-bd_dom"/>
</dbReference>
<dbReference type="InterPro" id="IPR035649">
    <property type="entry name" value="EFG_V"/>
</dbReference>
<dbReference type="GO" id="GO:0032790">
    <property type="term" value="P:ribosome disassembly"/>
    <property type="evidence" value="ECO:0007669"/>
    <property type="project" value="TreeGrafter"/>
</dbReference>
<evidence type="ECO:0000313" key="7">
    <source>
        <dbReference type="EMBL" id="MCW0484310.1"/>
    </source>
</evidence>
<dbReference type="PROSITE" id="PS51722">
    <property type="entry name" value="G_TR_2"/>
    <property type="match status" value="1"/>
</dbReference>
<dbReference type="InterPro" id="IPR000640">
    <property type="entry name" value="EFG_V-like"/>
</dbReference>
<dbReference type="SUPFAM" id="SSF52540">
    <property type="entry name" value="P-loop containing nucleoside triphosphate hydrolases"/>
    <property type="match status" value="1"/>
</dbReference>
<dbReference type="Gene3D" id="3.30.70.240">
    <property type="match status" value="1"/>
</dbReference>
<gene>
    <name evidence="7" type="ORF">N2K84_16335</name>
</gene>
<keyword evidence="4" id="KW-0342">GTP-binding</keyword>
<evidence type="ECO:0000256" key="5">
    <source>
        <dbReference type="ARBA" id="ARBA00024731"/>
    </source>
</evidence>
<dbReference type="Pfam" id="PF00009">
    <property type="entry name" value="GTP_EFTU"/>
    <property type="match status" value="1"/>
</dbReference>
<dbReference type="Pfam" id="PF14492">
    <property type="entry name" value="EFG_III"/>
    <property type="match status" value="1"/>
</dbReference>
<dbReference type="GO" id="GO:0003924">
    <property type="term" value="F:GTPase activity"/>
    <property type="evidence" value="ECO:0007669"/>
    <property type="project" value="InterPro"/>
</dbReference>
<dbReference type="SUPFAM" id="SSF54211">
    <property type="entry name" value="Ribosomal protein S5 domain 2-like"/>
    <property type="match status" value="1"/>
</dbReference>
<protein>
    <recommendedName>
        <fullName evidence="2">Elongation factor G</fullName>
    </recommendedName>
    <alternativeName>
        <fullName evidence="1">Tetracycline resistance protein TetQ</fullName>
    </alternativeName>
</protein>
<evidence type="ECO:0000259" key="6">
    <source>
        <dbReference type="PROSITE" id="PS51722"/>
    </source>
</evidence>
<dbReference type="Proteomes" id="UP001163821">
    <property type="component" value="Unassembled WGS sequence"/>
</dbReference>
<sequence length="718" mass="80033">MKVYTTSEIRNIALIGNAGSGKTTLAEAMLLEGGVINRRGEVNAKNTVSDHHPIEQDYGNSVFSTVLHAEVNNKKVNIIDTPGMDDFRGAVISSLHVVGSALLVINTPHGIESGTEAVGRYAAAARKPLIFVFNHLDHENANYEQTLDQAKNIYGNKVTPIQYPVNAGPGFNAIIDVLKMKLYKYPADGGKPEVLEIPADEKERADELHNELVEMAAENDENLMELYFEKGELTEDEMRQGIKLGMIARSFFPVFCTGAKHNMGVGRLLEFVTNITPSPAEAVEVPELNGKQVKMDPAAPTALFVFKTSIEQHVGEITYFKVMSGTVKEGQDLTNSKSGNKERISQIFVAAGKNRVKVPEMIAGDIGATVKLRETKVNHTLSEKEAAYTFKPIEFPTSRHTVALKAVNEADDEKVGEMFQKLHDEDPTYRVEYSKELKQMLVHCQGEYHLNALNWFYKNIFKIEIEFKTPKIPYRETITKSAQADYRHKKQSGGAGQFGEVHLMIEPYVEGVDPKTSFSINGKDMKLSVRDTQEYPLSWGGKLIFHNCIVGGSIDGRFMPAILKGIMEKMEEGPLTGSYARDIRVYVYDGKMHPVDSNEISFKLAGRNAFSKAFKEAGPKILEPIYDLEVMVQSERMGDVMSDLQGRRALIMGMGSEKGYEKINAKVPLKEMYKYSTSLSSITQGRGRFSIKFDGYEKVPQEVQDELLATYAAEQDEE</sequence>
<evidence type="ECO:0000313" key="8">
    <source>
        <dbReference type="Proteomes" id="UP001163821"/>
    </source>
</evidence>
<dbReference type="InterPro" id="IPR005225">
    <property type="entry name" value="Small_GTP-bd"/>
</dbReference>
<evidence type="ECO:0000256" key="4">
    <source>
        <dbReference type="ARBA" id="ARBA00023134"/>
    </source>
</evidence>
<dbReference type="InterPro" id="IPR020568">
    <property type="entry name" value="Ribosomal_Su5_D2-typ_SF"/>
</dbReference>
<dbReference type="SUPFAM" id="SSF54980">
    <property type="entry name" value="EF-G C-terminal domain-like"/>
    <property type="match status" value="2"/>
</dbReference>
<dbReference type="Gene3D" id="3.30.230.10">
    <property type="match status" value="1"/>
</dbReference>
<organism evidence="7 8">
    <name type="scientific">Gaoshiqia sediminis</name>
    <dbReference type="NCBI Taxonomy" id="2986998"/>
    <lineage>
        <taxon>Bacteria</taxon>
        <taxon>Pseudomonadati</taxon>
        <taxon>Bacteroidota</taxon>
        <taxon>Bacteroidia</taxon>
        <taxon>Marinilabiliales</taxon>
        <taxon>Prolixibacteraceae</taxon>
        <taxon>Gaoshiqia</taxon>
    </lineage>
</organism>
<dbReference type="Gene3D" id="2.40.30.10">
    <property type="entry name" value="Translation factors"/>
    <property type="match status" value="1"/>
</dbReference>
<dbReference type="Pfam" id="PF03764">
    <property type="entry name" value="EFG_IV"/>
    <property type="match status" value="2"/>
</dbReference>
<proteinExistence type="predicted"/>
<dbReference type="AlphaFoldDB" id="A0AA42CB09"/>
<comment type="caution">
    <text evidence="7">The sequence shown here is derived from an EMBL/GenBank/DDBJ whole genome shotgun (WGS) entry which is preliminary data.</text>
</comment>
<dbReference type="CDD" id="cd04088">
    <property type="entry name" value="EFG_mtEFG_II"/>
    <property type="match status" value="1"/>
</dbReference>
<dbReference type="NCBIfam" id="NF009381">
    <property type="entry name" value="PRK12740.1-5"/>
    <property type="match status" value="1"/>
</dbReference>
<dbReference type="InterPro" id="IPR035647">
    <property type="entry name" value="EFG_III/V"/>
</dbReference>
<keyword evidence="3" id="KW-0547">Nucleotide-binding</keyword>
<evidence type="ECO:0000256" key="2">
    <source>
        <dbReference type="ARBA" id="ARBA00017872"/>
    </source>
</evidence>
<dbReference type="InterPro" id="IPR053905">
    <property type="entry name" value="EF-G-like_DII"/>
</dbReference>
<comment type="function">
    <text evidence="5">Catalyzes the GTP-dependent ribosomal translocation step during translation elongation. During this step, the ribosome changes from the pre-translocational (PRE) to the post-translocational (POST) state as the newly formed A-site-bound peptidyl-tRNA and P-site-bound deacylated tRNA move to the P and E sites, respectively. Catalyzes the coordinated movement of the two tRNA molecules, the mRNA and conformational changes in the ribosome.</text>
</comment>
<accession>A0AA42CB09</accession>
<dbReference type="InterPro" id="IPR014721">
    <property type="entry name" value="Ribsml_uS5_D2-typ_fold_subgr"/>
</dbReference>
<dbReference type="InterPro" id="IPR005517">
    <property type="entry name" value="Transl_elong_EFG/EF2_IV"/>
</dbReference>
<dbReference type="GO" id="GO:0003746">
    <property type="term" value="F:translation elongation factor activity"/>
    <property type="evidence" value="ECO:0007669"/>
    <property type="project" value="UniProtKB-KW"/>
</dbReference>
<dbReference type="PANTHER" id="PTHR43261">
    <property type="entry name" value="TRANSLATION ELONGATION FACTOR G-RELATED"/>
    <property type="match status" value="1"/>
</dbReference>
<feature type="domain" description="Tr-type G" evidence="6">
    <location>
        <begin position="7"/>
        <end position="280"/>
    </location>
</feature>
<dbReference type="CDD" id="cd04170">
    <property type="entry name" value="EF-G_bact"/>
    <property type="match status" value="1"/>
</dbReference>
<keyword evidence="7" id="KW-0251">Elongation factor</keyword>
<dbReference type="NCBIfam" id="TIGR00231">
    <property type="entry name" value="small_GTP"/>
    <property type="match status" value="1"/>
</dbReference>
<dbReference type="InterPro" id="IPR041095">
    <property type="entry name" value="EFG_II"/>
</dbReference>
<dbReference type="InterPro" id="IPR009000">
    <property type="entry name" value="Transl_B-barrel_sf"/>
</dbReference>
<dbReference type="SMART" id="SM00889">
    <property type="entry name" value="EFG_IV"/>
    <property type="match status" value="1"/>
</dbReference>
<dbReference type="CDD" id="cd03713">
    <property type="entry name" value="EFG_mtEFG_C"/>
    <property type="match status" value="1"/>
</dbReference>
<dbReference type="PANTHER" id="PTHR43261:SF6">
    <property type="entry name" value="ELONGATION FACTOR G-LIKE PROTEIN"/>
    <property type="match status" value="1"/>
</dbReference>
<dbReference type="RefSeq" id="WP_282592903.1">
    <property type="nucleotide sequence ID" value="NZ_JAPAAF010000033.1"/>
</dbReference>
<dbReference type="SMART" id="SM00838">
    <property type="entry name" value="EFG_C"/>
    <property type="match status" value="1"/>
</dbReference>
<keyword evidence="8" id="KW-1185">Reference proteome</keyword>
<dbReference type="Pfam" id="PF00679">
    <property type="entry name" value="EFG_C"/>
    <property type="match status" value="1"/>
</dbReference>
<dbReference type="Gene3D" id="3.30.70.870">
    <property type="entry name" value="Elongation Factor G (Translational Gtpase), domain 3"/>
    <property type="match status" value="1"/>
</dbReference>
<dbReference type="EMBL" id="JAPAAF010000033">
    <property type="protein sequence ID" value="MCW0484310.1"/>
    <property type="molecule type" value="Genomic_DNA"/>
</dbReference>
<dbReference type="InterPro" id="IPR047872">
    <property type="entry name" value="EFG_IV"/>
</dbReference>
<dbReference type="FunFam" id="3.30.70.240:FF:000001">
    <property type="entry name" value="Elongation factor G"/>
    <property type="match status" value="1"/>
</dbReference>
<name>A0AA42CB09_9BACT</name>
<reference evidence="7" key="1">
    <citation type="submission" date="2022-10" db="EMBL/GenBank/DDBJ databases">
        <title>Gaoshiqiia sediminis gen. nov., sp. nov., isolated from coastal sediment.</title>
        <authorList>
            <person name="Yu W.X."/>
            <person name="Mu D.S."/>
            <person name="Du J.Z."/>
            <person name="Liang Y.Q."/>
        </authorList>
    </citation>
    <scope>NUCLEOTIDE SEQUENCE</scope>
    <source>
        <strain evidence="7">A06</strain>
    </source>
</reference>
<dbReference type="Gene3D" id="3.40.50.300">
    <property type="entry name" value="P-loop containing nucleotide triphosphate hydrolases"/>
    <property type="match status" value="1"/>
</dbReference>
<dbReference type="SUPFAM" id="SSF50447">
    <property type="entry name" value="Translation proteins"/>
    <property type="match status" value="1"/>
</dbReference>